<dbReference type="EMBL" id="QLII01000001">
    <property type="protein sequence ID" value="RAI74906.1"/>
    <property type="molecule type" value="Genomic_DNA"/>
</dbReference>
<gene>
    <name evidence="3" type="ORF">HMF3257_12880</name>
</gene>
<dbReference type="Proteomes" id="UP000249016">
    <property type="component" value="Unassembled WGS sequence"/>
</dbReference>
<feature type="transmembrane region" description="Helical" evidence="1">
    <location>
        <begin position="244"/>
        <end position="264"/>
    </location>
</feature>
<feature type="transmembrane region" description="Helical" evidence="1">
    <location>
        <begin position="307"/>
        <end position="327"/>
    </location>
</feature>
<name>A0A327NLF7_9BACT</name>
<keyword evidence="4" id="KW-1185">Reference proteome</keyword>
<dbReference type="AlphaFoldDB" id="A0A327NLF7"/>
<dbReference type="InterPro" id="IPR002656">
    <property type="entry name" value="Acyl_transf_3_dom"/>
</dbReference>
<keyword evidence="1" id="KW-0812">Transmembrane</keyword>
<accession>A0A327NLF7</accession>
<evidence type="ECO:0000259" key="2">
    <source>
        <dbReference type="Pfam" id="PF01757"/>
    </source>
</evidence>
<feature type="transmembrane region" description="Helical" evidence="1">
    <location>
        <begin position="96"/>
        <end position="120"/>
    </location>
</feature>
<feature type="transmembrane region" description="Helical" evidence="1">
    <location>
        <begin position="34"/>
        <end position="50"/>
    </location>
</feature>
<feature type="transmembrane region" description="Helical" evidence="1">
    <location>
        <begin position="132"/>
        <end position="151"/>
    </location>
</feature>
<organism evidence="3 4">
    <name type="scientific">Spirosoma telluris</name>
    <dbReference type="NCBI Taxonomy" id="2183553"/>
    <lineage>
        <taxon>Bacteria</taxon>
        <taxon>Pseudomonadati</taxon>
        <taxon>Bacteroidota</taxon>
        <taxon>Cytophagia</taxon>
        <taxon>Cytophagales</taxon>
        <taxon>Cytophagaceae</taxon>
        <taxon>Spirosoma</taxon>
    </lineage>
</organism>
<proteinExistence type="predicted"/>
<evidence type="ECO:0000313" key="4">
    <source>
        <dbReference type="Proteomes" id="UP000249016"/>
    </source>
</evidence>
<reference evidence="3 4" key="1">
    <citation type="submission" date="2018-06" db="EMBL/GenBank/DDBJ databases">
        <title>Spirosoma sp. HMF3257 Genome sequencing and assembly.</title>
        <authorList>
            <person name="Kang H."/>
            <person name="Cha I."/>
            <person name="Kim H."/>
            <person name="Kang J."/>
            <person name="Joh K."/>
        </authorList>
    </citation>
    <scope>NUCLEOTIDE SEQUENCE [LARGE SCALE GENOMIC DNA]</scope>
    <source>
        <strain evidence="3 4">HMF3257</strain>
    </source>
</reference>
<dbReference type="Pfam" id="PF01757">
    <property type="entry name" value="Acyl_transf_3"/>
    <property type="match status" value="1"/>
</dbReference>
<feature type="transmembrane region" description="Helical" evidence="1">
    <location>
        <begin position="158"/>
        <end position="175"/>
    </location>
</feature>
<evidence type="ECO:0000313" key="3">
    <source>
        <dbReference type="EMBL" id="RAI74906.1"/>
    </source>
</evidence>
<keyword evidence="1" id="KW-0472">Membrane</keyword>
<keyword evidence="1" id="KW-1133">Transmembrane helix</keyword>
<feature type="transmembrane region" description="Helical" evidence="1">
    <location>
        <begin position="276"/>
        <end position="295"/>
    </location>
</feature>
<dbReference type="GO" id="GO:0016747">
    <property type="term" value="F:acyltransferase activity, transferring groups other than amino-acyl groups"/>
    <property type="evidence" value="ECO:0007669"/>
    <property type="project" value="InterPro"/>
</dbReference>
<feature type="transmembrane region" description="Helical" evidence="1">
    <location>
        <begin position="56"/>
        <end position="76"/>
    </location>
</feature>
<feature type="transmembrane region" description="Helical" evidence="1">
    <location>
        <begin position="216"/>
        <end position="238"/>
    </location>
</feature>
<feature type="domain" description="Acyltransferase 3" evidence="2">
    <location>
        <begin position="30"/>
        <end position="322"/>
    </location>
</feature>
<comment type="caution">
    <text evidence="3">The sequence shown here is derived from an EMBL/GenBank/DDBJ whole genome shotgun (WGS) entry which is preliminary data.</text>
</comment>
<dbReference type="OrthoDB" id="5808342at2"/>
<evidence type="ECO:0000256" key="1">
    <source>
        <dbReference type="SAM" id="Phobius"/>
    </source>
</evidence>
<dbReference type="RefSeq" id="WP_111342635.1">
    <property type="nucleotide sequence ID" value="NZ_QLII01000001.1"/>
</dbReference>
<feature type="transmembrane region" description="Helical" evidence="1">
    <location>
        <begin position="187"/>
        <end position="204"/>
    </location>
</feature>
<sequence>MDSNSRMINLLISLLPDNTEIEQTMNQRNPSVDLCRFLGAFSVFIAHGIYASKMPALVLMGRWSVPFFFMVSGYYFHKNYIKQVGYAFTKTFKTLLSILLFANGFYLLFMLLTVGSLTSLANHFTLIVGTYFHLWFLTSLLLGYLVLWPFLVCKLESLLPYLSAFVIVIILVINPYHSLFSINAHPIYSRMLLSIPFLCIGFLIDKYRIERHVSKWVCYLLIGLGISWQFIEIYFLSITWQNSLTVTLVGGTVLYAMGMFLLSLKLTIPSNILSQLGCLYSQLLYLYHPFINYFIFQVLLTTKASPVFFWFSPVWTMGVTLPIFLLMHQVNPKLFRLLSGNFNSLPFRISNGCYVLLAKSVGSWFTQN</sequence>
<protein>
    <recommendedName>
        <fullName evidence="2">Acyltransferase 3 domain-containing protein</fullName>
    </recommendedName>
</protein>